<dbReference type="AlphaFoldDB" id="A0A1Q3ALX9"/>
<feature type="non-terminal residue" evidence="1">
    <location>
        <position position="105"/>
    </location>
</feature>
<dbReference type="OrthoDB" id="1873983at2759"/>
<evidence type="ECO:0000313" key="1">
    <source>
        <dbReference type="EMBL" id="GAV56704.1"/>
    </source>
</evidence>
<evidence type="ECO:0000313" key="2">
    <source>
        <dbReference type="Proteomes" id="UP000187406"/>
    </source>
</evidence>
<reference evidence="2" key="1">
    <citation type="submission" date="2016-04" db="EMBL/GenBank/DDBJ databases">
        <title>Cephalotus genome sequencing.</title>
        <authorList>
            <person name="Fukushima K."/>
            <person name="Hasebe M."/>
            <person name="Fang X."/>
        </authorList>
    </citation>
    <scope>NUCLEOTIDE SEQUENCE [LARGE SCALE GENOMIC DNA]</scope>
    <source>
        <strain evidence="2">cv. St1</strain>
    </source>
</reference>
<dbReference type="PANTHER" id="PTHR36316:SF1">
    <property type="entry name" value="OS06G0213900 PROTEIN"/>
    <property type="match status" value="1"/>
</dbReference>
<gene>
    <name evidence="1" type="ORF">CFOL_v3_00246</name>
</gene>
<dbReference type="PANTHER" id="PTHR36316">
    <property type="entry name" value="OS06G0213900 PROTEIN"/>
    <property type="match status" value="1"/>
</dbReference>
<protein>
    <submittedName>
        <fullName evidence="1">Uncharacterized protein</fullName>
    </submittedName>
</protein>
<accession>A0A1Q3ALX9</accession>
<dbReference type="InParanoid" id="A0A1Q3ALX9"/>
<organism evidence="1 2">
    <name type="scientific">Cephalotus follicularis</name>
    <name type="common">Albany pitcher plant</name>
    <dbReference type="NCBI Taxonomy" id="3775"/>
    <lineage>
        <taxon>Eukaryota</taxon>
        <taxon>Viridiplantae</taxon>
        <taxon>Streptophyta</taxon>
        <taxon>Embryophyta</taxon>
        <taxon>Tracheophyta</taxon>
        <taxon>Spermatophyta</taxon>
        <taxon>Magnoliopsida</taxon>
        <taxon>eudicotyledons</taxon>
        <taxon>Gunneridae</taxon>
        <taxon>Pentapetalae</taxon>
        <taxon>rosids</taxon>
        <taxon>fabids</taxon>
        <taxon>Oxalidales</taxon>
        <taxon>Cephalotaceae</taxon>
        <taxon>Cephalotus</taxon>
    </lineage>
</organism>
<dbReference type="EMBL" id="BDDD01000005">
    <property type="protein sequence ID" value="GAV56704.1"/>
    <property type="molecule type" value="Genomic_DNA"/>
</dbReference>
<sequence length="105" mass="11812">MTSSSSAPPRSATTKKQLGLIANAVKNKHSFIQLFAMTGIFLLSVRSVGQKYRLHDLLDDTSALKQEQETLTHRFNNIKRDLLHEASLDPTGRFASRLRLLFAQD</sequence>
<dbReference type="Proteomes" id="UP000187406">
    <property type="component" value="Unassembled WGS sequence"/>
</dbReference>
<comment type="caution">
    <text evidence="1">The sequence shown here is derived from an EMBL/GenBank/DDBJ whole genome shotgun (WGS) entry which is preliminary data.</text>
</comment>
<proteinExistence type="predicted"/>
<dbReference type="STRING" id="3775.A0A1Q3ALX9"/>
<keyword evidence="2" id="KW-1185">Reference proteome</keyword>
<name>A0A1Q3ALX9_CEPFO</name>